<organism evidence="1 2">
    <name type="scientific">Plantactinospora alkalitolerans</name>
    <dbReference type="NCBI Taxonomy" id="2789879"/>
    <lineage>
        <taxon>Bacteria</taxon>
        <taxon>Bacillati</taxon>
        <taxon>Actinomycetota</taxon>
        <taxon>Actinomycetes</taxon>
        <taxon>Micromonosporales</taxon>
        <taxon>Micromonosporaceae</taxon>
        <taxon>Plantactinospora</taxon>
    </lineage>
</organism>
<evidence type="ECO:0000313" key="1">
    <source>
        <dbReference type="EMBL" id="MBF9134620.1"/>
    </source>
</evidence>
<dbReference type="EMBL" id="JADPUN010000365">
    <property type="protein sequence ID" value="MBF9134620.1"/>
    <property type="molecule type" value="Genomic_DNA"/>
</dbReference>
<accession>A0ABS0H828</accession>
<sequence length="305" mass="34131">MRYAAPAPRTPGHDRGSSLDEVRRAIYTLYRRLSPATVYGFSSSIPAEDVTVRSDEDLISGTERVAHALVEHLRLPDTRITVDFTPMPPGRAGRVQLGTGPQYFVEIDSSFVGHRRDIGAILAHEVAHVFLEYHNMRYEDEILTDTTAAYLGVGWPLLEAHRTTALYTQWLGYLGSYAFGYALGRRAITFSEDPLPWLSGIQARAAYQGGHALAYQEWNQPPLASADSGGRRRYEKDRARVRRQLDRGAVRPHAAAKSEHYAFSGRSPLKVTFNCPICSVRISLPVERRVEICCEMCTTTLDCDT</sequence>
<evidence type="ECO:0008006" key="3">
    <source>
        <dbReference type="Google" id="ProtNLM"/>
    </source>
</evidence>
<proteinExistence type="predicted"/>
<evidence type="ECO:0000313" key="2">
    <source>
        <dbReference type="Proteomes" id="UP000638560"/>
    </source>
</evidence>
<dbReference type="Proteomes" id="UP000638560">
    <property type="component" value="Unassembled WGS sequence"/>
</dbReference>
<reference evidence="1 2" key="1">
    <citation type="submission" date="2020-11" db="EMBL/GenBank/DDBJ databases">
        <title>A novel isolate from a Black sea contaminated sediment with potential to produce alkanes: Plantactinospora alkalitolerans sp. nov.</title>
        <authorList>
            <person name="Carro L."/>
            <person name="Veyisoglu A."/>
            <person name="Guven K."/>
            <person name="Schumann P."/>
            <person name="Klenk H.-P."/>
            <person name="Sahin N."/>
        </authorList>
    </citation>
    <scope>NUCLEOTIDE SEQUENCE [LARGE SCALE GENOMIC DNA]</scope>
    <source>
        <strain evidence="1 2">S1510</strain>
    </source>
</reference>
<comment type="caution">
    <text evidence="1">The sequence shown here is derived from an EMBL/GenBank/DDBJ whole genome shotgun (WGS) entry which is preliminary data.</text>
</comment>
<name>A0ABS0H828_9ACTN</name>
<protein>
    <recommendedName>
        <fullName evidence="3">SprT-like domain-containing protein</fullName>
    </recommendedName>
</protein>
<gene>
    <name evidence="1" type="ORF">I0C86_37680</name>
</gene>
<keyword evidence="2" id="KW-1185">Reference proteome</keyword>